<dbReference type="EMBL" id="FLQY01000036">
    <property type="protein sequence ID" value="SBT04570.1"/>
    <property type="molecule type" value="Genomic_DNA"/>
</dbReference>
<dbReference type="Pfam" id="PF06934">
    <property type="entry name" value="CTI"/>
    <property type="match status" value="1"/>
</dbReference>
<dbReference type="Proteomes" id="UP000199600">
    <property type="component" value="Unassembled WGS sequence"/>
</dbReference>
<keyword evidence="2" id="KW-1185">Reference proteome</keyword>
<gene>
    <name evidence="1" type="ORF">PROAA_1300017</name>
</gene>
<dbReference type="PROSITE" id="PS51257">
    <property type="entry name" value="PROKAR_LIPOPROTEIN"/>
    <property type="match status" value="1"/>
</dbReference>
<dbReference type="RefSeq" id="WP_186409845.1">
    <property type="nucleotide sequence ID" value="NZ_FLQY01000036.1"/>
</dbReference>
<protein>
    <submittedName>
        <fullName evidence="1">Fatty acid cistrans isomerase</fullName>
    </submittedName>
</protein>
<dbReference type="InterPro" id="IPR010706">
    <property type="entry name" value="Fatty_acid_cis-trans_isomerase"/>
</dbReference>
<reference evidence="1 2" key="1">
    <citation type="submission" date="2016-06" db="EMBL/GenBank/DDBJ databases">
        <authorList>
            <person name="Kjaerup R.B."/>
            <person name="Dalgaard T.S."/>
            <person name="Juul-Madsen H.R."/>
        </authorList>
    </citation>
    <scope>NUCLEOTIDE SEQUENCE [LARGE SCALE GENOMIC DNA]</scope>
    <source>
        <strain evidence="1">2</strain>
    </source>
</reference>
<dbReference type="GO" id="GO:0016853">
    <property type="term" value="F:isomerase activity"/>
    <property type="evidence" value="ECO:0007669"/>
    <property type="project" value="UniProtKB-KW"/>
</dbReference>
<dbReference type="AlphaFoldDB" id="A0A1A8XHD7"/>
<sequence>MRRLALALIVVFVTGCATIALDALNQRYGPEDPTRFDQAIAVSPGNISYRDDVRPVLEKRCVVCHACYDAPCQLKLGSWEGIARGATKALVYDATRLSEAPPTRLFVDAQRASQWRQKSFYPVLNERTPSPDNNLAASVLFRSLALKKTHPLPDEKVLSSAFDFSLDRSQSCPRLDQYDAYERDHPLGGMPYGLPGLSQAELDIVTRWLAAGSPEDSPPALPPAVVQQVRGWERFLNGDSLKERLMSRYLYEHLFLGHLIFENDPQRRSFRIIRSADAPHASDAPARPIATRRPYDDPGVARVYYRLVLDHETIVAKTHMPYLLSPARMNKYRGWFLKPAYRVEALPSYAIEQASNPFITFAAIPPDSRYRFLLDEAEFFVMNFIKGPVCRGQMALDVIESRFWVFFVNPDSDFSAENAEILARQASNLRLPAAYGSDAPILTAWHELSRLEKKVLAAKSVILNQRFSGERKIDLSLIWDGDGQNPNAALTIFRHFNSASVVKGLVGDAPKTSWVIGYPLFERIYYLLVAGYDPYGNIGHQLDSRLYMDFMRMEGESNFLTLLPKGVRKSTRDYWYRGASGDEKSYIDGSKNPLDEETGIAYRSKDPQHELYGFLGSRLASVLGSRFKLASVPNAASRKELQHLTSLRGASLSWLPPATVLRVDDPPRAPQYFSLLKNVGHANVSHLLLERSELLPDENTLTVVPGFIGAYPNAIYHATPAELPALAGAIKKLASEADYRALADRFVIRRTNPEFWTASDALIEAYARWAPLEAGLFDYSRLENR</sequence>
<proteinExistence type="predicted"/>
<accession>A0A1A8XHD7</accession>
<evidence type="ECO:0000313" key="2">
    <source>
        <dbReference type="Proteomes" id="UP000199600"/>
    </source>
</evidence>
<name>A0A1A8XHD7_9RHOO</name>
<keyword evidence="1" id="KW-0413">Isomerase</keyword>
<evidence type="ECO:0000313" key="1">
    <source>
        <dbReference type="EMBL" id="SBT04570.1"/>
    </source>
</evidence>
<organism evidence="1 2">
    <name type="scientific">Candidatus Propionivibrio aalborgensis</name>
    <dbReference type="NCBI Taxonomy" id="1860101"/>
    <lineage>
        <taxon>Bacteria</taxon>
        <taxon>Pseudomonadati</taxon>
        <taxon>Pseudomonadota</taxon>
        <taxon>Betaproteobacteria</taxon>
        <taxon>Rhodocyclales</taxon>
        <taxon>Rhodocyclaceae</taxon>
        <taxon>Propionivibrio</taxon>
    </lineage>
</organism>